<dbReference type="InterPro" id="IPR005572">
    <property type="entry name" value="Anti-sigma_E_RseA_N"/>
</dbReference>
<dbReference type="PANTHER" id="PTHR38104:SF1">
    <property type="entry name" value="ANTI-SIGMA-E FACTOR RSEA"/>
    <property type="match status" value="1"/>
</dbReference>
<accession>A0ABU5V669</accession>
<protein>
    <submittedName>
        <fullName evidence="3">Sigma-E factor negative regulatory protein</fullName>
    </submittedName>
</protein>
<dbReference type="CDD" id="cd16328">
    <property type="entry name" value="RseA_N"/>
    <property type="match status" value="1"/>
</dbReference>
<reference evidence="3 4" key="1">
    <citation type="submission" date="2023-12" db="EMBL/GenBank/DDBJ databases">
        <title>Stenotrophomonas guangdongensis sp. nov., isolated from wilted pepper plants (Capsicum annuum).</title>
        <authorList>
            <person name="Qiu M."/>
            <person name="Li Y."/>
            <person name="Liu Q."/>
            <person name="Zhang X."/>
            <person name="Huang Y."/>
            <person name="Guo R."/>
            <person name="Hu M."/>
            <person name="Zhou J."/>
            <person name="Zhou X."/>
        </authorList>
    </citation>
    <scope>NUCLEOTIDE SEQUENCE [LARGE SCALE GENOMIC DNA]</scope>
    <source>
        <strain evidence="3 4">MH1</strain>
    </source>
</reference>
<evidence type="ECO:0000256" key="1">
    <source>
        <dbReference type="SAM" id="MobiDB-lite"/>
    </source>
</evidence>
<dbReference type="SUPFAM" id="SSF89069">
    <property type="entry name" value="N-terminal, cytoplasmic domain of anti-sigmaE factor RseA"/>
    <property type="match status" value="1"/>
</dbReference>
<sequence>MNPTGRTPEMTDIPDKLDLHNRLQLSCLVDGELAADEARFLLRRIEHDTELASCQERWQLVGDVLRGRAVAPAPLDFSARVQAAVAADLQAQGPVQVTRAKPRGGWRRWGGGAALAASVAAVALFMAREQLPDNSAPEPVIASAAQVATPAAPSAPAPQQGAVLNDAAGLAAAAPAVAAAVARRESAPRRGSATRTQQAARASAVARASEPQRAIAVAAPVLPAARVVHDPLQAADPFAAAGSLQARPWPRSALSQGGAFNASFPAQQGGATFYPFEPRLPAQDAEQADLPRLPSHR</sequence>
<dbReference type="Gene3D" id="1.10.10.880">
    <property type="entry name" value="Anti sigma-E protein RseA, N-terminal domain"/>
    <property type="match status" value="1"/>
</dbReference>
<dbReference type="Pfam" id="PF03872">
    <property type="entry name" value="RseA_N"/>
    <property type="match status" value="1"/>
</dbReference>
<name>A0ABU5V669_9GAMM</name>
<organism evidence="3 4">
    <name type="scientific">Stenotrophomonas capsici</name>
    <dbReference type="NCBI Taxonomy" id="3110230"/>
    <lineage>
        <taxon>Bacteria</taxon>
        <taxon>Pseudomonadati</taxon>
        <taxon>Pseudomonadota</taxon>
        <taxon>Gammaproteobacteria</taxon>
        <taxon>Lysobacterales</taxon>
        <taxon>Lysobacteraceae</taxon>
        <taxon>Stenotrophomonas</taxon>
    </lineage>
</organism>
<comment type="caution">
    <text evidence="3">The sequence shown here is derived from an EMBL/GenBank/DDBJ whole genome shotgun (WGS) entry which is preliminary data.</text>
</comment>
<feature type="region of interest" description="Disordered" evidence="1">
    <location>
        <begin position="270"/>
        <end position="297"/>
    </location>
</feature>
<dbReference type="InterPro" id="IPR052383">
    <property type="entry name" value="Anti-sigma-E_RseA-like"/>
</dbReference>
<evidence type="ECO:0000259" key="2">
    <source>
        <dbReference type="Pfam" id="PF03872"/>
    </source>
</evidence>
<evidence type="ECO:0000313" key="4">
    <source>
        <dbReference type="Proteomes" id="UP001301653"/>
    </source>
</evidence>
<evidence type="ECO:0000313" key="3">
    <source>
        <dbReference type="EMBL" id="MEA5668856.1"/>
    </source>
</evidence>
<dbReference type="InterPro" id="IPR036147">
    <property type="entry name" value="Anti-sigma_E_RseA_N_sf"/>
</dbReference>
<feature type="region of interest" description="Disordered" evidence="1">
    <location>
        <begin position="185"/>
        <end position="205"/>
    </location>
</feature>
<feature type="domain" description="Anti sigma-E protein RseA N-terminal" evidence="2">
    <location>
        <begin position="24"/>
        <end position="102"/>
    </location>
</feature>
<dbReference type="EMBL" id="JAYFUH010000249">
    <property type="protein sequence ID" value="MEA5668856.1"/>
    <property type="molecule type" value="Genomic_DNA"/>
</dbReference>
<dbReference type="RefSeq" id="WP_243694024.1">
    <property type="nucleotide sequence ID" value="NZ_JAYFUH010000249.1"/>
</dbReference>
<gene>
    <name evidence="3" type="ORF">VA603_15010</name>
</gene>
<dbReference type="Proteomes" id="UP001301653">
    <property type="component" value="Unassembled WGS sequence"/>
</dbReference>
<feature type="compositionally biased region" description="Low complexity" evidence="1">
    <location>
        <begin position="189"/>
        <end position="205"/>
    </location>
</feature>
<proteinExistence type="predicted"/>
<dbReference type="PANTHER" id="PTHR38104">
    <property type="match status" value="1"/>
</dbReference>
<keyword evidence="4" id="KW-1185">Reference proteome</keyword>